<organism evidence="1">
    <name type="scientific">Solanum chacoense</name>
    <name type="common">Chaco potato</name>
    <dbReference type="NCBI Taxonomy" id="4108"/>
    <lineage>
        <taxon>Eukaryota</taxon>
        <taxon>Viridiplantae</taxon>
        <taxon>Streptophyta</taxon>
        <taxon>Embryophyta</taxon>
        <taxon>Tracheophyta</taxon>
        <taxon>Spermatophyta</taxon>
        <taxon>Magnoliopsida</taxon>
        <taxon>eudicotyledons</taxon>
        <taxon>Gunneridae</taxon>
        <taxon>Pentapetalae</taxon>
        <taxon>asterids</taxon>
        <taxon>lamiids</taxon>
        <taxon>Solanales</taxon>
        <taxon>Solanaceae</taxon>
        <taxon>Solanoideae</taxon>
        <taxon>Solaneae</taxon>
        <taxon>Solanum</taxon>
    </lineage>
</organism>
<sequence>MENFVFPMMQQVRRLRYSIRELYIIRKEHLYKCYGYRKMHLGYQIILEQEKERHLIKKEQ</sequence>
<proteinExistence type="predicted"/>
<protein>
    <submittedName>
        <fullName evidence="1">Putative ovule protein</fullName>
    </submittedName>
</protein>
<evidence type="ECO:0000313" key="1">
    <source>
        <dbReference type="EMBL" id="JAP22645.1"/>
    </source>
</evidence>
<reference evidence="1" key="1">
    <citation type="submission" date="2015-12" db="EMBL/GenBank/DDBJ databases">
        <title>Gene expression during late stages of embryo sac development: a critical building block for successful pollen-pistil interactions.</title>
        <authorList>
            <person name="Liu Y."/>
            <person name="Joly V."/>
            <person name="Sabar M."/>
            <person name="Matton D.P."/>
        </authorList>
    </citation>
    <scope>NUCLEOTIDE SEQUENCE</scope>
</reference>
<name>A0A0V0HQD9_SOLCH</name>
<accession>A0A0V0HQD9</accession>
<dbReference type="AlphaFoldDB" id="A0A0V0HQD9"/>
<dbReference type="EMBL" id="GEDG01016343">
    <property type="protein sequence ID" value="JAP22645.1"/>
    <property type="molecule type" value="Transcribed_RNA"/>
</dbReference>